<comment type="caution">
    <text evidence="3">The sequence shown here is derived from an EMBL/GenBank/DDBJ whole genome shotgun (WGS) entry which is preliminary data.</text>
</comment>
<evidence type="ECO:0000313" key="4">
    <source>
        <dbReference type="Proteomes" id="UP001232148"/>
    </source>
</evidence>
<keyword evidence="2" id="KW-0732">Signal</keyword>
<reference evidence="3" key="1">
    <citation type="submission" date="2021-06" db="EMBL/GenBank/DDBJ databases">
        <title>Comparative genomics, transcriptomics and evolutionary studies reveal genomic signatures of adaptation to plant cell wall in hemibiotrophic fungi.</title>
        <authorList>
            <consortium name="DOE Joint Genome Institute"/>
            <person name="Baroncelli R."/>
            <person name="Diaz J.F."/>
            <person name="Benocci T."/>
            <person name="Peng M."/>
            <person name="Battaglia E."/>
            <person name="Haridas S."/>
            <person name="Andreopoulos W."/>
            <person name="Labutti K."/>
            <person name="Pangilinan J."/>
            <person name="Floch G.L."/>
            <person name="Makela M.R."/>
            <person name="Henrissat B."/>
            <person name="Grigoriev I.V."/>
            <person name="Crouch J.A."/>
            <person name="De Vries R.P."/>
            <person name="Sukno S.A."/>
            <person name="Thon M.R."/>
        </authorList>
    </citation>
    <scope>NUCLEOTIDE SEQUENCE</scope>
    <source>
        <strain evidence="3">MAFF235873</strain>
    </source>
</reference>
<sequence>MAGLLLLLLLLLLLASLCSIHAPGISPKRTVHSSLRLRTCLPHHHIPSRPRPVYFSLPPPPKKSLRVQASPLSPTPGFLAWAAATGCECTSYVAIDPTMQKETASVDPKPPTDPFARPYLVKSERRNQSERRPNEVPPTTPGNAEKR</sequence>
<feature type="compositionally biased region" description="Basic and acidic residues" evidence="1">
    <location>
        <begin position="122"/>
        <end position="134"/>
    </location>
</feature>
<evidence type="ECO:0000256" key="1">
    <source>
        <dbReference type="SAM" id="MobiDB-lite"/>
    </source>
</evidence>
<dbReference type="Proteomes" id="UP001232148">
    <property type="component" value="Unassembled WGS sequence"/>
</dbReference>
<gene>
    <name evidence="3" type="ORF">LX32DRAFT_412258</name>
</gene>
<accession>A0AAD9HFA3</accession>
<evidence type="ECO:0000313" key="3">
    <source>
        <dbReference type="EMBL" id="KAK2028040.1"/>
    </source>
</evidence>
<protein>
    <submittedName>
        <fullName evidence="3">Uncharacterized protein</fullName>
    </submittedName>
</protein>
<proteinExistence type="predicted"/>
<keyword evidence="4" id="KW-1185">Reference proteome</keyword>
<feature type="signal peptide" evidence="2">
    <location>
        <begin position="1"/>
        <end position="22"/>
    </location>
</feature>
<name>A0AAD9HFA3_9PEZI</name>
<feature type="chain" id="PRO_5042062674" evidence="2">
    <location>
        <begin position="23"/>
        <end position="147"/>
    </location>
</feature>
<evidence type="ECO:0000256" key="2">
    <source>
        <dbReference type="SAM" id="SignalP"/>
    </source>
</evidence>
<dbReference type="EMBL" id="MU842884">
    <property type="protein sequence ID" value="KAK2028040.1"/>
    <property type="molecule type" value="Genomic_DNA"/>
</dbReference>
<dbReference type="AlphaFoldDB" id="A0AAD9HFA3"/>
<feature type="region of interest" description="Disordered" evidence="1">
    <location>
        <begin position="101"/>
        <end position="147"/>
    </location>
</feature>
<organism evidence="3 4">
    <name type="scientific">Colletotrichum zoysiae</name>
    <dbReference type="NCBI Taxonomy" id="1216348"/>
    <lineage>
        <taxon>Eukaryota</taxon>
        <taxon>Fungi</taxon>
        <taxon>Dikarya</taxon>
        <taxon>Ascomycota</taxon>
        <taxon>Pezizomycotina</taxon>
        <taxon>Sordariomycetes</taxon>
        <taxon>Hypocreomycetidae</taxon>
        <taxon>Glomerellales</taxon>
        <taxon>Glomerellaceae</taxon>
        <taxon>Colletotrichum</taxon>
        <taxon>Colletotrichum graminicola species complex</taxon>
    </lineage>
</organism>